<dbReference type="AlphaFoldDB" id="A0AAW0HWW6"/>
<comment type="subcellular location">
    <subcellularLocation>
        <location evidence="1">Cell membrane</location>
        <topology evidence="1">Multi-pass membrane protein</topology>
    </subcellularLocation>
</comment>
<feature type="transmembrane region" description="Helical" evidence="12">
    <location>
        <begin position="33"/>
        <end position="55"/>
    </location>
</feature>
<keyword evidence="15" id="KW-1185">Reference proteome</keyword>
<evidence type="ECO:0000313" key="15">
    <source>
        <dbReference type="Proteomes" id="UP001488838"/>
    </source>
</evidence>
<feature type="transmembrane region" description="Helical" evidence="12">
    <location>
        <begin position="204"/>
        <end position="232"/>
    </location>
</feature>
<feature type="transmembrane region" description="Helical" evidence="12">
    <location>
        <begin position="874"/>
        <end position="898"/>
    </location>
</feature>
<feature type="transmembrane region" description="Helical" evidence="12">
    <location>
        <begin position="244"/>
        <end position="267"/>
    </location>
</feature>
<feature type="transmembrane region" description="Helical" evidence="12">
    <location>
        <begin position="910"/>
        <end position="929"/>
    </location>
</feature>
<feature type="transmembrane region" description="Helical" evidence="12">
    <location>
        <begin position="598"/>
        <end position="615"/>
    </location>
</feature>
<dbReference type="GO" id="GO:0004984">
    <property type="term" value="F:olfactory receptor activity"/>
    <property type="evidence" value="ECO:0007669"/>
    <property type="project" value="InterPro"/>
</dbReference>
<dbReference type="CDD" id="cd15943">
    <property type="entry name" value="7tmA_OR5AP2-like"/>
    <property type="match status" value="2"/>
</dbReference>
<feature type="transmembrane region" description="Helical" evidence="12">
    <location>
        <begin position="515"/>
        <end position="548"/>
    </location>
</feature>
<dbReference type="GO" id="GO:0005886">
    <property type="term" value="C:plasma membrane"/>
    <property type="evidence" value="ECO:0007669"/>
    <property type="project" value="UniProtKB-SubCell"/>
</dbReference>
<evidence type="ECO:0000256" key="1">
    <source>
        <dbReference type="ARBA" id="ARBA00004651"/>
    </source>
</evidence>
<keyword evidence="4 11" id="KW-0812">Transmembrane</keyword>
<feature type="transmembrane region" description="Helical" evidence="12">
    <location>
        <begin position="67"/>
        <end position="85"/>
    </location>
</feature>
<feature type="transmembrane region" description="Helical" evidence="12">
    <location>
        <begin position="837"/>
        <end position="862"/>
    </location>
</feature>
<feature type="transmembrane region" description="Helical" evidence="12">
    <location>
        <begin position="349"/>
        <end position="371"/>
    </location>
</feature>
<keyword evidence="2" id="KW-1003">Cell membrane</keyword>
<accession>A0AAW0HWW6</accession>
<feature type="transmembrane region" description="Helical" evidence="12">
    <location>
        <begin position="463"/>
        <end position="481"/>
    </location>
</feature>
<evidence type="ECO:0000256" key="7">
    <source>
        <dbReference type="ARBA" id="ARBA00023040"/>
    </source>
</evidence>
<evidence type="ECO:0000256" key="8">
    <source>
        <dbReference type="ARBA" id="ARBA00023136"/>
    </source>
</evidence>
<dbReference type="FunFam" id="1.20.1070.10:FF:000003">
    <property type="entry name" value="Olfactory receptor"/>
    <property type="match status" value="3"/>
</dbReference>
<dbReference type="PANTHER" id="PTHR48018">
    <property type="entry name" value="OLFACTORY RECEPTOR"/>
    <property type="match status" value="1"/>
</dbReference>
<dbReference type="Proteomes" id="UP001488838">
    <property type="component" value="Unassembled WGS sequence"/>
</dbReference>
<dbReference type="InterPro" id="IPR000725">
    <property type="entry name" value="Olfact_rcpt"/>
</dbReference>
<dbReference type="GO" id="GO:0004930">
    <property type="term" value="F:G protein-coupled receptor activity"/>
    <property type="evidence" value="ECO:0007669"/>
    <property type="project" value="UniProtKB-KW"/>
</dbReference>
<proteinExistence type="inferred from homology"/>
<dbReference type="InterPro" id="IPR000276">
    <property type="entry name" value="GPCR_Rhodpsn"/>
</dbReference>
<feature type="transmembrane region" description="Helical" evidence="12">
    <location>
        <begin position="560"/>
        <end position="583"/>
    </location>
</feature>
<dbReference type="EMBL" id="JBBHLL010000298">
    <property type="protein sequence ID" value="KAK7806573.1"/>
    <property type="molecule type" value="Genomic_DNA"/>
</dbReference>
<organism evidence="14 15">
    <name type="scientific">Myodes glareolus</name>
    <name type="common">Bank vole</name>
    <name type="synonym">Clethrionomys glareolus</name>
    <dbReference type="NCBI Taxonomy" id="447135"/>
    <lineage>
        <taxon>Eukaryota</taxon>
        <taxon>Metazoa</taxon>
        <taxon>Chordata</taxon>
        <taxon>Craniata</taxon>
        <taxon>Vertebrata</taxon>
        <taxon>Euteleostomi</taxon>
        <taxon>Mammalia</taxon>
        <taxon>Eutheria</taxon>
        <taxon>Euarchontoglires</taxon>
        <taxon>Glires</taxon>
        <taxon>Rodentia</taxon>
        <taxon>Myomorpha</taxon>
        <taxon>Muroidea</taxon>
        <taxon>Cricetidae</taxon>
        <taxon>Arvicolinae</taxon>
        <taxon>Myodes</taxon>
    </lineage>
</organism>
<keyword evidence="10 11" id="KW-0807">Transducer</keyword>
<dbReference type="InterPro" id="IPR017452">
    <property type="entry name" value="GPCR_Rhodpsn_7TM"/>
</dbReference>
<evidence type="ECO:0000256" key="12">
    <source>
        <dbReference type="SAM" id="Phobius"/>
    </source>
</evidence>
<comment type="caution">
    <text evidence="14">The sequence shown here is derived from an EMBL/GenBank/DDBJ whole genome shotgun (WGS) entry which is preliminary data.</text>
</comment>
<keyword evidence="7 11" id="KW-0297">G-protein coupled receptor</keyword>
<keyword evidence="8 12" id="KW-0472">Membrane</keyword>
<evidence type="ECO:0000256" key="2">
    <source>
        <dbReference type="ARBA" id="ARBA00022475"/>
    </source>
</evidence>
<feature type="transmembrane region" description="Helical" evidence="12">
    <location>
        <begin position="105"/>
        <end position="127"/>
    </location>
</feature>
<comment type="similarity">
    <text evidence="11">Belongs to the G-protein coupled receptor 1 family.</text>
</comment>
<dbReference type="Pfam" id="PF13853">
    <property type="entry name" value="7tm_4"/>
    <property type="match status" value="3"/>
</dbReference>
<name>A0AAW0HWW6_MYOGA</name>
<keyword evidence="5" id="KW-0552">Olfaction</keyword>
<feature type="transmembrane region" description="Helical" evidence="12">
    <location>
        <begin position="773"/>
        <end position="791"/>
    </location>
</feature>
<feature type="domain" description="G-protein coupled receptors family 1 profile" evidence="13">
    <location>
        <begin position="48"/>
        <end position="297"/>
    </location>
</feature>
<gene>
    <name evidence="14" type="ORF">U0070_017178</name>
</gene>
<dbReference type="PRINTS" id="PR00237">
    <property type="entry name" value="GPCRRHODOPSN"/>
</dbReference>
<feature type="domain" description="G-protein coupled receptors family 1 profile" evidence="13">
    <location>
        <begin position="364"/>
        <end position="613"/>
    </location>
</feature>
<sequence>MVRTVKGVQAKNETEVTEFILMGLSDNPDLQNILFALFLIIYMITLVGNLGMMALIKVDRSLHTPMYFFLSSLSFVDASYSSSVTPKMLVNLLAEDKSISFNGCAAQFFFFGSFLGTECFLLAMMAYDRYAAIWSPLLYPILMSGRICFMLVTTSFLAGFGNAAIHTGMTFRLSFCGSNRINHFYCDTPPLLKLSCSDTHINGIVIMAFSSFNVISCVLIVLISYLCILIAILKMPSAEGRHKAFSTCASHLMAVTIFFGTILFMYLRPTSSYSMEQDKVVSVFYTVVIPMLNPLIYSLKNKDVKEAVKKIIQKLQMVRTVKGVQTKNETEVTKFILLGLSDNSDLQNILFALFLVIYMMTLVGNLGMMALIKVDRSLHTPMYFFLSSLSFVDASSSSTVTPKMLANLLAEDKSISFNGCAAQFFFFGSFLGTECFLLAMMAYDRYAAIWSPLLYPVLMSGRICFMLVTTSFLAGFGNAAIHTGMTFRLSFCGSNRINHFYCDTPPLLKLSCSDIHINGIVIMAFSSFTVLSCVLIVLISYLCILIAILRMPSAEGRHKAFSTCASHLMAVTIFFGSILFMYLRPTTSYSMEQDKVDSVFYTVVIPMLNPLIYSLKNKDVKEAVRKIIKKLCKCKRMTPLNHTTTGMDFILVGLTESPVLGRILFVVFLLIFVITLAGNLCMIVLIRTNSRLQTPMYFFLGHLSIVDICYSSNVTPNMLRGFVSDQKTISYAGCFTQCLFFIALAITEFYILASMALDRYVAICSPLHYSTRMSKNVCVSLVTFPYVFGFLNGLSQTLLTFHLSFCGSRVINHFYCADPPLILLACSDTHVKKMAMFVVAGFTLSSSLSIILLSYLYIFAAILRIRSAEGRQKAFSTCSSHLTTVTIFYGTLFCMYLKPPSEKSVEESKIIAVFYTFLSPLLNPLIYSLRNKDVINAMK</sequence>
<reference evidence="14 15" key="1">
    <citation type="journal article" date="2023" name="bioRxiv">
        <title>Conserved and derived expression patterns and positive selection on dental genes reveal complex evolutionary context of ever-growing rodent molars.</title>
        <authorList>
            <person name="Calamari Z.T."/>
            <person name="Song A."/>
            <person name="Cohen E."/>
            <person name="Akter M."/>
            <person name="Roy R.D."/>
            <person name="Hallikas O."/>
            <person name="Christensen M.M."/>
            <person name="Li P."/>
            <person name="Marangoni P."/>
            <person name="Jernvall J."/>
            <person name="Klein O.D."/>
        </authorList>
    </citation>
    <scope>NUCLEOTIDE SEQUENCE [LARGE SCALE GENOMIC DNA]</scope>
    <source>
        <strain evidence="14">V071</strain>
    </source>
</reference>
<feature type="transmembrane region" description="Helical" evidence="12">
    <location>
        <begin position="728"/>
        <end position="752"/>
    </location>
</feature>
<dbReference type="PROSITE" id="PS00237">
    <property type="entry name" value="G_PROTEIN_RECEP_F1_1"/>
    <property type="match status" value="2"/>
</dbReference>
<feature type="transmembrane region" description="Helical" evidence="12">
    <location>
        <begin position="383"/>
        <end position="401"/>
    </location>
</feature>
<keyword evidence="9 11" id="KW-0675">Receptor</keyword>
<evidence type="ECO:0000256" key="11">
    <source>
        <dbReference type="RuleBase" id="RU000688"/>
    </source>
</evidence>
<feature type="transmembrane region" description="Helical" evidence="12">
    <location>
        <begin position="660"/>
        <end position="685"/>
    </location>
</feature>
<keyword evidence="3" id="KW-0716">Sensory transduction</keyword>
<keyword evidence="6 12" id="KW-1133">Transmembrane helix</keyword>
<evidence type="ECO:0000259" key="13">
    <source>
        <dbReference type="PROSITE" id="PS50262"/>
    </source>
</evidence>
<evidence type="ECO:0000256" key="3">
    <source>
        <dbReference type="ARBA" id="ARBA00022606"/>
    </source>
</evidence>
<feature type="domain" description="G-protein coupled receptors family 1 profile" evidence="13">
    <location>
        <begin position="678"/>
        <end position="927"/>
    </location>
</feature>
<dbReference type="CDD" id="cd15412">
    <property type="entry name" value="7tmA_OR5M-like"/>
    <property type="match status" value="1"/>
</dbReference>
<feature type="transmembrane region" description="Helical" evidence="12">
    <location>
        <begin position="147"/>
        <end position="165"/>
    </location>
</feature>
<evidence type="ECO:0000256" key="5">
    <source>
        <dbReference type="ARBA" id="ARBA00022725"/>
    </source>
</evidence>
<feature type="transmembrane region" description="Helical" evidence="12">
    <location>
        <begin position="421"/>
        <end position="443"/>
    </location>
</feature>
<evidence type="ECO:0000256" key="6">
    <source>
        <dbReference type="ARBA" id="ARBA00022989"/>
    </source>
</evidence>
<dbReference type="SUPFAM" id="SSF81321">
    <property type="entry name" value="Family A G protein-coupled receptor-like"/>
    <property type="match status" value="3"/>
</dbReference>
<dbReference type="PROSITE" id="PS50262">
    <property type="entry name" value="G_PROTEIN_RECEP_F1_2"/>
    <property type="match status" value="3"/>
</dbReference>
<evidence type="ECO:0000256" key="4">
    <source>
        <dbReference type="ARBA" id="ARBA00022692"/>
    </source>
</evidence>
<evidence type="ECO:0000256" key="10">
    <source>
        <dbReference type="ARBA" id="ARBA00023224"/>
    </source>
</evidence>
<protein>
    <recommendedName>
        <fullName evidence="13">G-protein coupled receptors family 1 profile domain-containing protein</fullName>
    </recommendedName>
</protein>
<evidence type="ECO:0000313" key="14">
    <source>
        <dbReference type="EMBL" id="KAK7806573.1"/>
    </source>
</evidence>
<feature type="non-terminal residue" evidence="14">
    <location>
        <position position="939"/>
    </location>
</feature>
<dbReference type="PRINTS" id="PR00245">
    <property type="entry name" value="OLFACTORYR"/>
</dbReference>
<dbReference type="Gene3D" id="1.20.1070.10">
    <property type="entry name" value="Rhodopsin 7-helix transmembrane proteins"/>
    <property type="match status" value="3"/>
</dbReference>
<evidence type="ECO:0000256" key="9">
    <source>
        <dbReference type="ARBA" id="ARBA00023170"/>
    </source>
</evidence>